<dbReference type="PATRIC" id="fig|216946.3.peg.478"/>
<feature type="transmembrane region" description="Helical" evidence="1">
    <location>
        <begin position="78"/>
        <end position="102"/>
    </location>
</feature>
<feature type="transmembrane region" description="Helical" evidence="1">
    <location>
        <begin position="14"/>
        <end position="40"/>
    </location>
</feature>
<dbReference type="AlphaFoldDB" id="A0A0K1P751"/>
<dbReference type="OrthoDB" id="388202at2"/>
<reference evidence="2 3" key="1">
    <citation type="journal article" date="2015" name="Genome Announc.">
        <title>Complete Genome Sequence of Spiroplasma turonicum Strain Tab4cT, a Parasite of a Horse Fly, Haematopota sp. (Diptera: Tabanidae).</title>
        <authorList>
            <person name="Davis R.E."/>
            <person name="Shao J."/>
            <person name="Zhao Y."/>
            <person name="Gasparich G.E."/>
            <person name="Gaynor B.J."/>
            <person name="Donofrio N."/>
        </authorList>
    </citation>
    <scope>NUCLEOTIDE SEQUENCE [LARGE SCALE GENOMIC DNA]</scope>
    <source>
        <strain evidence="2 3">Tab4c</strain>
    </source>
</reference>
<dbReference type="EMBL" id="CP012328">
    <property type="protein sequence ID" value="AKU79722.1"/>
    <property type="molecule type" value="Genomic_DNA"/>
</dbReference>
<dbReference type="STRING" id="216946.STURO_v1c04740"/>
<keyword evidence="3" id="KW-1185">Reference proteome</keyword>
<proteinExistence type="predicted"/>
<dbReference type="KEGG" id="stur:STURON_00476"/>
<keyword evidence="1" id="KW-0472">Membrane</keyword>
<dbReference type="RefSeq" id="WP_075048316.1">
    <property type="nucleotide sequence ID" value="NZ_CP012328.1"/>
</dbReference>
<accession>A0A0K1P751</accession>
<keyword evidence="1" id="KW-1133">Transmembrane helix</keyword>
<protein>
    <recommendedName>
        <fullName evidence="4">Transmembrane protein</fullName>
    </recommendedName>
</protein>
<keyword evidence="1" id="KW-0812">Transmembrane</keyword>
<sequence length="482" mass="56368">MSNIKILKENKKTVFMLTSLTIFSFIIFLFGITMLFSPIINQENLDKVNEFYNNDYTLVMSFLYKMNEYGVFAVKSDLLLIVWLPLIIGASFTLIMLFRIIIHSKGQKTKNRKGIPVIVKPIRSYQLTMVIGWFFLVVLFFTTIFSYLSASPFLFGATWFIGFSNSPFLTEESITHFSNVLNGQFKNCYWLTYGLFSQSTEGIYGENSEIFLWFWILFPIIFQFIFFLVAFIGTICGECSWGIINTSVIRDLDISSNESVQLNNNVSKKYIDKKIDLNKKTSSEIQARVLLFYKNFISLLESSNNTKIPIYNEARILLEKYSVIQKTNWKKIGKYVQEIVNWYTNTEQRFVNLLSQLVTNPKINYFKGMKNELQKLIGEYQSSINTWNLLKAEFKIEQIFILSSYKSEILAKVGYCLKNRLNTTFSSLDDKNNFIKLLEKYKFEKDYINYRKTCINLIKQISPEKIAINDFIKNISSLINFQ</sequence>
<feature type="transmembrane region" description="Helical" evidence="1">
    <location>
        <begin position="210"/>
        <end position="232"/>
    </location>
</feature>
<evidence type="ECO:0000313" key="2">
    <source>
        <dbReference type="EMBL" id="AKU79722.1"/>
    </source>
</evidence>
<organism evidence="2 3">
    <name type="scientific">Spiroplasma turonicum</name>
    <dbReference type="NCBI Taxonomy" id="216946"/>
    <lineage>
        <taxon>Bacteria</taxon>
        <taxon>Bacillati</taxon>
        <taxon>Mycoplasmatota</taxon>
        <taxon>Mollicutes</taxon>
        <taxon>Entomoplasmatales</taxon>
        <taxon>Spiroplasmataceae</taxon>
        <taxon>Spiroplasma</taxon>
    </lineage>
</organism>
<evidence type="ECO:0000313" key="3">
    <source>
        <dbReference type="Proteomes" id="UP000067243"/>
    </source>
</evidence>
<dbReference type="Proteomes" id="UP000067243">
    <property type="component" value="Chromosome"/>
</dbReference>
<evidence type="ECO:0008006" key="4">
    <source>
        <dbReference type="Google" id="ProtNLM"/>
    </source>
</evidence>
<feature type="transmembrane region" description="Helical" evidence="1">
    <location>
        <begin position="130"/>
        <end position="150"/>
    </location>
</feature>
<name>A0A0K1P751_9MOLU</name>
<evidence type="ECO:0000256" key="1">
    <source>
        <dbReference type="SAM" id="Phobius"/>
    </source>
</evidence>
<gene>
    <name evidence="2" type="ORF">STURON_00476</name>
</gene>